<evidence type="ECO:0000313" key="2">
    <source>
        <dbReference type="Proteomes" id="UP000000607"/>
    </source>
</evidence>
<gene>
    <name evidence="1" type="ordered locus">MS1745</name>
</gene>
<dbReference type="EMBL" id="AE016827">
    <property type="protein sequence ID" value="AAU38352.1"/>
    <property type="molecule type" value="Genomic_DNA"/>
</dbReference>
<keyword evidence="2" id="KW-1185">Reference proteome</keyword>
<dbReference type="HOGENOM" id="CLU_3365759_0_0_6"/>
<protein>
    <submittedName>
        <fullName evidence="1">Uncharacterized protein</fullName>
    </submittedName>
</protein>
<proteinExistence type="predicted"/>
<dbReference type="Proteomes" id="UP000000607">
    <property type="component" value="Chromosome"/>
</dbReference>
<name>Q65RQ8_MANSM</name>
<accession>Q65RQ8</accession>
<evidence type="ECO:0000313" key="1">
    <source>
        <dbReference type="EMBL" id="AAU38352.1"/>
    </source>
</evidence>
<organism evidence="1 2">
    <name type="scientific">Mannheimia succiniciproducens (strain KCTC 0769BP / MBEL55E)</name>
    <dbReference type="NCBI Taxonomy" id="221988"/>
    <lineage>
        <taxon>Bacteria</taxon>
        <taxon>Pseudomonadati</taxon>
        <taxon>Pseudomonadota</taxon>
        <taxon>Gammaproteobacteria</taxon>
        <taxon>Pasteurellales</taxon>
        <taxon>Pasteurellaceae</taxon>
        <taxon>Basfia</taxon>
    </lineage>
</organism>
<dbReference type="STRING" id="221988.MS1745"/>
<reference evidence="1 2" key="1">
    <citation type="journal article" date="2004" name="Nat. Biotechnol.">
        <title>The genome sequence of the capnophilic rumen bacterium Mannheimia succiniciproducens.</title>
        <authorList>
            <person name="Hong S.H."/>
            <person name="Kim J.S."/>
            <person name="Lee S.Y."/>
            <person name="In Y.H."/>
            <person name="Choi S.S."/>
            <person name="Rih J.-K."/>
            <person name="Kim C.H."/>
            <person name="Jeong H."/>
            <person name="Hur C.G."/>
            <person name="Kim J.J."/>
        </authorList>
    </citation>
    <scope>NUCLEOTIDE SEQUENCE [LARGE SCALE GENOMIC DNA]</scope>
    <source>
        <strain evidence="2">KCTC 0769BP / MBEL55E</strain>
    </source>
</reference>
<dbReference type="AlphaFoldDB" id="Q65RQ8"/>
<sequence>MFLFIFLIGIKVGLLFLLRKRLRILFGFKFMWRFE</sequence>
<dbReference type="KEGG" id="msu:MS1745"/>